<sequence length="39" mass="4517">MLQKLMKKKLREVSRQFGSPPRKQSNLVIIFLILSEGCV</sequence>
<keyword evidence="2" id="KW-1185">Reference proteome</keyword>
<protein>
    <submittedName>
        <fullName evidence="1">Uncharacterized protein</fullName>
    </submittedName>
</protein>
<comment type="caution">
    <text evidence="1">The sequence shown here is derived from an EMBL/GenBank/DDBJ whole genome shotgun (WGS) entry which is preliminary data.</text>
</comment>
<organism evidence="1 2">
    <name type="scientific">Portunus trituberculatus</name>
    <name type="common">Swimming crab</name>
    <name type="synonym">Neptunus trituberculatus</name>
    <dbReference type="NCBI Taxonomy" id="210409"/>
    <lineage>
        <taxon>Eukaryota</taxon>
        <taxon>Metazoa</taxon>
        <taxon>Ecdysozoa</taxon>
        <taxon>Arthropoda</taxon>
        <taxon>Crustacea</taxon>
        <taxon>Multicrustacea</taxon>
        <taxon>Malacostraca</taxon>
        <taxon>Eumalacostraca</taxon>
        <taxon>Eucarida</taxon>
        <taxon>Decapoda</taxon>
        <taxon>Pleocyemata</taxon>
        <taxon>Brachyura</taxon>
        <taxon>Eubrachyura</taxon>
        <taxon>Portunoidea</taxon>
        <taxon>Portunidae</taxon>
        <taxon>Portuninae</taxon>
        <taxon>Portunus</taxon>
    </lineage>
</organism>
<dbReference type="AlphaFoldDB" id="A0A5B7DHH5"/>
<evidence type="ECO:0000313" key="1">
    <source>
        <dbReference type="EMBL" id="MPC20654.1"/>
    </source>
</evidence>
<evidence type="ECO:0000313" key="2">
    <source>
        <dbReference type="Proteomes" id="UP000324222"/>
    </source>
</evidence>
<accession>A0A5B7DHH5</accession>
<proteinExistence type="predicted"/>
<dbReference type="Proteomes" id="UP000324222">
    <property type="component" value="Unassembled WGS sequence"/>
</dbReference>
<gene>
    <name evidence="1" type="ORF">E2C01_013607</name>
</gene>
<reference evidence="1 2" key="1">
    <citation type="submission" date="2019-05" db="EMBL/GenBank/DDBJ databases">
        <title>Another draft genome of Portunus trituberculatus and its Hox gene families provides insights of decapod evolution.</title>
        <authorList>
            <person name="Jeong J.-H."/>
            <person name="Song I."/>
            <person name="Kim S."/>
            <person name="Choi T."/>
            <person name="Kim D."/>
            <person name="Ryu S."/>
            <person name="Kim W."/>
        </authorList>
    </citation>
    <scope>NUCLEOTIDE SEQUENCE [LARGE SCALE GENOMIC DNA]</scope>
    <source>
        <tissue evidence="1">Muscle</tissue>
    </source>
</reference>
<dbReference type="EMBL" id="VSRR010000896">
    <property type="protein sequence ID" value="MPC20654.1"/>
    <property type="molecule type" value="Genomic_DNA"/>
</dbReference>
<name>A0A5B7DHH5_PORTR</name>